<evidence type="ECO:0008006" key="4">
    <source>
        <dbReference type="Google" id="ProtNLM"/>
    </source>
</evidence>
<comment type="caution">
    <text evidence="2">The sequence shown here is derived from an EMBL/GenBank/DDBJ whole genome shotgun (WGS) entry which is preliminary data.</text>
</comment>
<dbReference type="Proteomes" id="UP000295055">
    <property type="component" value="Unassembled WGS sequence"/>
</dbReference>
<evidence type="ECO:0000256" key="1">
    <source>
        <dbReference type="SAM" id="Phobius"/>
    </source>
</evidence>
<dbReference type="RefSeq" id="WP_132496638.1">
    <property type="nucleotide sequence ID" value="NZ_SMAS01000006.1"/>
</dbReference>
<name>A0A4R3NIV3_9GAMM</name>
<gene>
    <name evidence="2" type="ORF">EC835_106269</name>
</gene>
<protein>
    <recommendedName>
        <fullName evidence="4">Type VI secretion protein</fullName>
    </recommendedName>
</protein>
<keyword evidence="1" id="KW-0812">Transmembrane</keyword>
<dbReference type="AlphaFoldDB" id="A0A4R3NIV3"/>
<keyword evidence="1" id="KW-1133">Transmembrane helix</keyword>
<feature type="transmembrane region" description="Helical" evidence="1">
    <location>
        <begin position="20"/>
        <end position="42"/>
    </location>
</feature>
<proteinExistence type="predicted"/>
<sequence>MMSWRAPSLEHPSAPKVPRWMLWFLIMLIVGALGFGLSLYLSTNEMLSPTTSNTMLMIVFVICPALLVGFIRFFIYSIAAYRHQLFTNMLDDARREWCYWAGKHLGVLTHTRLTQIDEEQQNGISLSSLPPNKDNVLTLRSLKSLSSWEKQEIVVQKLFAPIAEYYHQHSLSQPITLYWQAEDNESNWQELIEQEAARLSLTLESVEILPSESFSQWLLTLYENAFEPKLYAILAFQLDSTASEEAASMLLAPQGVYESLRAPVQAKLLRPISTDLASFPEALKTQCEFQYSGEQLDRVWHSGVKESDKGKYIESYALQNVPQLSEHLYDIDSFLGKGGIARHVVALSLACEYSHHSLIAQQHETQLLLQQIQV</sequence>
<evidence type="ECO:0000313" key="3">
    <source>
        <dbReference type="Proteomes" id="UP000295055"/>
    </source>
</evidence>
<feature type="transmembrane region" description="Helical" evidence="1">
    <location>
        <begin position="54"/>
        <end position="75"/>
    </location>
</feature>
<dbReference type="OrthoDB" id="6466158at2"/>
<keyword evidence="1" id="KW-0472">Membrane</keyword>
<accession>A0A4R3NIV3</accession>
<evidence type="ECO:0000313" key="2">
    <source>
        <dbReference type="EMBL" id="TCT32943.1"/>
    </source>
</evidence>
<reference evidence="2 3" key="1">
    <citation type="submission" date="2019-03" db="EMBL/GenBank/DDBJ databases">
        <title>Genomic analyses of the natural microbiome of Caenorhabditis elegans.</title>
        <authorList>
            <person name="Samuel B."/>
        </authorList>
    </citation>
    <scope>NUCLEOTIDE SEQUENCE [LARGE SCALE GENOMIC DNA]</scope>
    <source>
        <strain evidence="2 3">JUb102</strain>
    </source>
</reference>
<organism evidence="2 3">
    <name type="scientific">Providencia alcalifaciens</name>
    <dbReference type="NCBI Taxonomy" id="126385"/>
    <lineage>
        <taxon>Bacteria</taxon>
        <taxon>Pseudomonadati</taxon>
        <taxon>Pseudomonadota</taxon>
        <taxon>Gammaproteobacteria</taxon>
        <taxon>Enterobacterales</taxon>
        <taxon>Morganellaceae</taxon>
        <taxon>Providencia</taxon>
    </lineage>
</organism>
<dbReference type="EMBL" id="SMAS01000006">
    <property type="protein sequence ID" value="TCT32943.1"/>
    <property type="molecule type" value="Genomic_DNA"/>
</dbReference>